<comment type="caution">
    <text evidence="3">The sequence shown here is derived from an EMBL/GenBank/DDBJ whole genome shotgun (WGS) entry which is preliminary data.</text>
</comment>
<evidence type="ECO:0000256" key="1">
    <source>
        <dbReference type="ARBA" id="ARBA00006803"/>
    </source>
</evidence>
<keyword evidence="2" id="KW-1133">Transmembrane helix</keyword>
<dbReference type="InterPro" id="IPR004151">
    <property type="entry name" value="7TM_GPCR_serpentine_rcpt_Sre"/>
</dbReference>
<name>A0A4U5NAU4_STECR</name>
<feature type="transmembrane region" description="Helical" evidence="2">
    <location>
        <begin position="56"/>
        <end position="76"/>
    </location>
</feature>
<dbReference type="Proteomes" id="UP000298663">
    <property type="component" value="Unassembled WGS sequence"/>
</dbReference>
<dbReference type="PANTHER" id="PTHR23128:SF132">
    <property type="entry name" value="SERPENTINE RECEPTOR, CLASS E (EPSILON)-RELATED"/>
    <property type="match status" value="1"/>
</dbReference>
<feature type="transmembrane region" description="Helical" evidence="2">
    <location>
        <begin position="176"/>
        <end position="198"/>
    </location>
</feature>
<sequence length="291" mass="33716">MDAPDHAPVQNTTTLYYLLPGPAYIEFGLNLIGPLPNLYFLCLLKRPFFHLNLRILLAHLSITLILLNISRLLSLVDAWGNFLSDTAEYIITCVNESFVYIIINSANLMCAERIFATVLVERYERVRRWWITVVSITVTIFIILGQCNQRRWKGALQKKLSHKYQILENIRTARQLLIVLLLAFFTSLYYYISVMYILLNRDSGTVARVLIQMFDLSVSVFSVFLPCIFIKTHPRMNAVAKRHLKRNLHLSRLCPAPTPRMQKRSVSVVVEEANMYFSDLQKSWSNAGRRK</sequence>
<comment type="similarity">
    <text evidence="1">Belongs to the nematode receptor-like protein sre family.</text>
</comment>
<feature type="transmembrane region" description="Helical" evidence="2">
    <location>
        <begin position="210"/>
        <end position="230"/>
    </location>
</feature>
<reference evidence="3 4" key="2">
    <citation type="journal article" date="2019" name="G3 (Bethesda)">
        <title>Hybrid Assembly of the Genome of the Entomopathogenic Nematode Steinernema carpocapsae Identifies the X-Chromosome.</title>
        <authorList>
            <person name="Serra L."/>
            <person name="Macchietto M."/>
            <person name="Macias-Munoz A."/>
            <person name="McGill C.J."/>
            <person name="Rodriguez I.M."/>
            <person name="Rodriguez B."/>
            <person name="Murad R."/>
            <person name="Mortazavi A."/>
        </authorList>
    </citation>
    <scope>NUCLEOTIDE SEQUENCE [LARGE SCALE GENOMIC DNA]</scope>
    <source>
        <strain evidence="3 4">ALL</strain>
    </source>
</reference>
<feature type="transmembrane region" description="Helical" evidence="2">
    <location>
        <begin position="23"/>
        <end position="44"/>
    </location>
</feature>
<dbReference type="AlphaFoldDB" id="A0A4U5NAU4"/>
<dbReference type="STRING" id="34508.A0A4U5NAU4"/>
<organism evidence="3 4">
    <name type="scientific">Steinernema carpocapsae</name>
    <name type="common">Entomopathogenic nematode</name>
    <dbReference type="NCBI Taxonomy" id="34508"/>
    <lineage>
        <taxon>Eukaryota</taxon>
        <taxon>Metazoa</taxon>
        <taxon>Ecdysozoa</taxon>
        <taxon>Nematoda</taxon>
        <taxon>Chromadorea</taxon>
        <taxon>Rhabditida</taxon>
        <taxon>Tylenchina</taxon>
        <taxon>Panagrolaimomorpha</taxon>
        <taxon>Strongyloidoidea</taxon>
        <taxon>Steinernematidae</taxon>
        <taxon>Steinernema</taxon>
    </lineage>
</organism>
<dbReference type="GO" id="GO:0007606">
    <property type="term" value="P:sensory perception of chemical stimulus"/>
    <property type="evidence" value="ECO:0007669"/>
    <property type="project" value="InterPro"/>
</dbReference>
<dbReference type="Pfam" id="PF03125">
    <property type="entry name" value="Sre"/>
    <property type="match status" value="1"/>
</dbReference>
<accession>A0A4U5NAU4</accession>
<keyword evidence="2" id="KW-0812">Transmembrane</keyword>
<reference evidence="3 4" key="1">
    <citation type="journal article" date="2015" name="Genome Biol.">
        <title>Comparative genomics of Steinernema reveals deeply conserved gene regulatory networks.</title>
        <authorList>
            <person name="Dillman A.R."/>
            <person name="Macchietto M."/>
            <person name="Porter C.F."/>
            <person name="Rogers A."/>
            <person name="Williams B."/>
            <person name="Antoshechkin I."/>
            <person name="Lee M.M."/>
            <person name="Goodwin Z."/>
            <person name="Lu X."/>
            <person name="Lewis E.E."/>
            <person name="Goodrich-Blair H."/>
            <person name="Stock S.P."/>
            <person name="Adams B.J."/>
            <person name="Sternberg P.W."/>
            <person name="Mortazavi A."/>
        </authorList>
    </citation>
    <scope>NUCLEOTIDE SEQUENCE [LARGE SCALE GENOMIC DNA]</scope>
    <source>
        <strain evidence="3 4">ALL</strain>
    </source>
</reference>
<proteinExistence type="inferred from homology"/>
<keyword evidence="4" id="KW-1185">Reference proteome</keyword>
<feature type="transmembrane region" description="Helical" evidence="2">
    <location>
        <begin position="129"/>
        <end position="148"/>
    </location>
</feature>
<dbReference type="GO" id="GO:0016020">
    <property type="term" value="C:membrane"/>
    <property type="evidence" value="ECO:0007669"/>
    <property type="project" value="InterPro"/>
</dbReference>
<dbReference type="EMBL" id="AZBU02000004">
    <property type="protein sequence ID" value="TKR79814.1"/>
    <property type="molecule type" value="Genomic_DNA"/>
</dbReference>
<protein>
    <recommendedName>
        <fullName evidence="5">G-protein coupled receptors family 1 profile domain-containing protein</fullName>
    </recommendedName>
</protein>
<dbReference type="PANTHER" id="PTHR23128">
    <property type="entry name" value="SERPENTINE RECEPTOR, CLASS E (EPSILON)-RELATED"/>
    <property type="match status" value="1"/>
</dbReference>
<evidence type="ECO:0000313" key="4">
    <source>
        <dbReference type="Proteomes" id="UP000298663"/>
    </source>
</evidence>
<evidence type="ECO:0008006" key="5">
    <source>
        <dbReference type="Google" id="ProtNLM"/>
    </source>
</evidence>
<evidence type="ECO:0000313" key="3">
    <source>
        <dbReference type="EMBL" id="TKR79814.1"/>
    </source>
</evidence>
<keyword evidence="2" id="KW-0472">Membrane</keyword>
<gene>
    <name evidence="3" type="ORF">L596_013979</name>
</gene>
<evidence type="ECO:0000256" key="2">
    <source>
        <dbReference type="SAM" id="Phobius"/>
    </source>
</evidence>